<dbReference type="RefSeq" id="WP_107940836.1">
    <property type="nucleotide sequence ID" value="NZ_QANS01000005.1"/>
</dbReference>
<dbReference type="InterPro" id="IPR000298">
    <property type="entry name" value="Cyt_c_oxidase-like_su3"/>
</dbReference>
<keyword evidence="3 6" id="KW-0812">Transmembrane</keyword>
<reference evidence="9 10" key="1">
    <citation type="submission" date="2018-04" db="EMBL/GenBank/DDBJ databases">
        <title>Novel species isolated from glacier.</title>
        <authorList>
            <person name="Liu Q."/>
            <person name="Xin Y.-H."/>
        </authorList>
    </citation>
    <scope>NUCLEOTIDE SEQUENCE [LARGE SCALE GENOMIC DNA]</scope>
    <source>
        <strain evidence="9 10">GT1R17</strain>
    </source>
</reference>
<evidence type="ECO:0000256" key="1">
    <source>
        <dbReference type="ARBA" id="ARBA00004141"/>
    </source>
</evidence>
<evidence type="ECO:0000313" key="10">
    <source>
        <dbReference type="Proteomes" id="UP000244248"/>
    </source>
</evidence>
<feature type="transmembrane region" description="Helical" evidence="7">
    <location>
        <begin position="171"/>
        <end position="190"/>
    </location>
</feature>
<feature type="transmembrane region" description="Helical" evidence="7">
    <location>
        <begin position="60"/>
        <end position="78"/>
    </location>
</feature>
<dbReference type="GO" id="GO:0019646">
    <property type="term" value="P:aerobic electron transport chain"/>
    <property type="evidence" value="ECO:0007669"/>
    <property type="project" value="InterPro"/>
</dbReference>
<evidence type="ECO:0000256" key="7">
    <source>
        <dbReference type="SAM" id="Phobius"/>
    </source>
</evidence>
<dbReference type="Proteomes" id="UP000244248">
    <property type="component" value="Unassembled WGS sequence"/>
</dbReference>
<dbReference type="AlphaFoldDB" id="A0A2T5MD18"/>
<evidence type="ECO:0000259" key="8">
    <source>
        <dbReference type="PROSITE" id="PS50253"/>
    </source>
</evidence>
<proteinExistence type="inferred from homology"/>
<dbReference type="GO" id="GO:0004129">
    <property type="term" value="F:cytochrome-c oxidase activity"/>
    <property type="evidence" value="ECO:0007669"/>
    <property type="project" value="InterPro"/>
</dbReference>
<feature type="transmembrane region" description="Helical" evidence="7">
    <location>
        <begin position="19"/>
        <end position="40"/>
    </location>
</feature>
<evidence type="ECO:0000256" key="2">
    <source>
        <dbReference type="ARBA" id="ARBA00010581"/>
    </source>
</evidence>
<dbReference type="GO" id="GO:0005886">
    <property type="term" value="C:plasma membrane"/>
    <property type="evidence" value="ECO:0007669"/>
    <property type="project" value="UniProtKB-SubCell"/>
</dbReference>
<feature type="transmembrane region" description="Helical" evidence="7">
    <location>
        <begin position="129"/>
        <end position="151"/>
    </location>
</feature>
<dbReference type="PROSITE" id="PS50253">
    <property type="entry name" value="COX3"/>
    <property type="match status" value="1"/>
</dbReference>
<dbReference type="EMBL" id="QANS01000005">
    <property type="protein sequence ID" value="PTU30465.1"/>
    <property type="molecule type" value="Genomic_DNA"/>
</dbReference>
<dbReference type="Pfam" id="PF00510">
    <property type="entry name" value="COX3"/>
    <property type="match status" value="1"/>
</dbReference>
<accession>A0A2T5MD18</accession>
<keyword evidence="5 7" id="KW-0472">Membrane</keyword>
<keyword evidence="10" id="KW-1185">Reference proteome</keyword>
<keyword evidence="4 7" id="KW-1133">Transmembrane helix</keyword>
<evidence type="ECO:0000256" key="5">
    <source>
        <dbReference type="ARBA" id="ARBA00023136"/>
    </source>
</evidence>
<dbReference type="InterPro" id="IPR013833">
    <property type="entry name" value="Cyt_c_oxidase_su3_a-hlx"/>
</dbReference>
<comment type="similarity">
    <text evidence="2 6">Belongs to the cytochrome c oxidase subunit 3 family.</text>
</comment>
<dbReference type="Gene3D" id="1.20.120.80">
    <property type="entry name" value="Cytochrome c oxidase, subunit III, four-helix bundle"/>
    <property type="match status" value="1"/>
</dbReference>
<feature type="domain" description="Heme-copper oxidase subunit III family profile" evidence="8">
    <location>
        <begin position="16"/>
        <end position="191"/>
    </location>
</feature>
<evidence type="ECO:0000313" key="9">
    <source>
        <dbReference type="EMBL" id="PTU30465.1"/>
    </source>
</evidence>
<sequence>MSTIVATNAERSVPGQIDIWYFVLVEVVIFSSYFITYMLYRIWDPALYLESQAHLSQNFGALNTVILLVSSWLIARGVQAAREQRYESAQNLVGMTILCGVLFIISKLFEWSSKIQQGFEFSTNQFFSFYYFLTGIHVLHVLIGFVFLSVVIYQLRSPQRRSIKVIESGAIYWHMVDFLWVIIFALLYVMR</sequence>
<dbReference type="InterPro" id="IPR035973">
    <property type="entry name" value="Cyt_c_oxidase_su3-like_sf"/>
</dbReference>
<gene>
    <name evidence="9" type="ORF">CJD38_13165</name>
</gene>
<organism evidence="9 10">
    <name type="scientific">Stenotrophobium rhamnosiphilum</name>
    <dbReference type="NCBI Taxonomy" id="2029166"/>
    <lineage>
        <taxon>Bacteria</taxon>
        <taxon>Pseudomonadati</taxon>
        <taxon>Pseudomonadota</taxon>
        <taxon>Gammaproteobacteria</taxon>
        <taxon>Nevskiales</taxon>
        <taxon>Nevskiaceae</taxon>
        <taxon>Stenotrophobium</taxon>
    </lineage>
</organism>
<evidence type="ECO:0000256" key="6">
    <source>
        <dbReference type="RuleBase" id="RU003376"/>
    </source>
</evidence>
<dbReference type="InterPro" id="IPR024791">
    <property type="entry name" value="Cyt_c/ubiquinol_Oxase_su3"/>
</dbReference>
<comment type="caution">
    <text evidence="9">The sequence shown here is derived from an EMBL/GenBank/DDBJ whole genome shotgun (WGS) entry which is preliminary data.</text>
</comment>
<dbReference type="OrthoDB" id="9810850at2"/>
<dbReference type="SUPFAM" id="SSF81452">
    <property type="entry name" value="Cytochrome c oxidase subunit III-like"/>
    <property type="match status" value="1"/>
</dbReference>
<protein>
    <submittedName>
        <fullName evidence="9">Cytochrome C oxidase subunit III</fullName>
    </submittedName>
</protein>
<comment type="subcellular location">
    <subcellularLocation>
        <location evidence="6">Cell membrane</location>
        <topology evidence="6">Multi-pass membrane protein</topology>
    </subcellularLocation>
    <subcellularLocation>
        <location evidence="1">Membrane</location>
        <topology evidence="1">Multi-pass membrane protein</topology>
    </subcellularLocation>
</comment>
<dbReference type="PANTHER" id="PTHR11403">
    <property type="entry name" value="CYTOCHROME C OXIDASE SUBUNIT III"/>
    <property type="match status" value="1"/>
</dbReference>
<evidence type="ECO:0000256" key="4">
    <source>
        <dbReference type="ARBA" id="ARBA00022989"/>
    </source>
</evidence>
<feature type="transmembrane region" description="Helical" evidence="7">
    <location>
        <begin position="90"/>
        <end position="109"/>
    </location>
</feature>
<evidence type="ECO:0000256" key="3">
    <source>
        <dbReference type="ARBA" id="ARBA00022692"/>
    </source>
</evidence>
<name>A0A2T5MD18_9GAMM</name>
<dbReference type="PANTHER" id="PTHR11403:SF6">
    <property type="entry name" value="NITRIC OXIDE REDUCTASE SUBUNIT E"/>
    <property type="match status" value="1"/>
</dbReference>